<sequence>MSIYAFLLDGWDDASTWGLDGNLYYAQLTPNGIDDADGPQVWIGPPTYILGKMTELAHGIAAALGLPLDLVYDAMARGSAAARGELVMPVSISGAEGCAPAPFRRPLASPRPRL</sequence>
<dbReference type="AlphaFoldDB" id="A0A852W3E3"/>
<dbReference type="GeneID" id="98050994"/>
<dbReference type="Proteomes" id="UP000549695">
    <property type="component" value="Unassembled WGS sequence"/>
</dbReference>
<comment type="caution">
    <text evidence="1">The sequence shown here is derived from an EMBL/GenBank/DDBJ whole genome shotgun (WGS) entry which is preliminary data.</text>
</comment>
<organism evidence="1 2">
    <name type="scientific">Pseudonocardia alni</name>
    <name type="common">Amycolata alni</name>
    <dbReference type="NCBI Taxonomy" id="33907"/>
    <lineage>
        <taxon>Bacteria</taxon>
        <taxon>Bacillati</taxon>
        <taxon>Actinomycetota</taxon>
        <taxon>Actinomycetes</taxon>
        <taxon>Pseudonocardiales</taxon>
        <taxon>Pseudonocardiaceae</taxon>
        <taxon>Pseudonocardia</taxon>
    </lineage>
</organism>
<accession>A0A852W3E3</accession>
<name>A0A852W3E3_PSEA5</name>
<evidence type="ECO:0000313" key="1">
    <source>
        <dbReference type="EMBL" id="NYG00905.1"/>
    </source>
</evidence>
<reference evidence="1 2" key="1">
    <citation type="submission" date="2020-07" db="EMBL/GenBank/DDBJ databases">
        <title>Sequencing the genomes of 1000 actinobacteria strains.</title>
        <authorList>
            <person name="Klenk H.-P."/>
        </authorList>
    </citation>
    <scope>NUCLEOTIDE SEQUENCE [LARGE SCALE GENOMIC DNA]</scope>
    <source>
        <strain evidence="1 2">DSM 44749</strain>
    </source>
</reference>
<protein>
    <submittedName>
        <fullName evidence="1">Uncharacterized protein</fullName>
    </submittedName>
</protein>
<evidence type="ECO:0000313" key="2">
    <source>
        <dbReference type="Proteomes" id="UP000549695"/>
    </source>
</evidence>
<dbReference type="EMBL" id="JACCCZ010000001">
    <property type="protein sequence ID" value="NYG00905.1"/>
    <property type="molecule type" value="Genomic_DNA"/>
</dbReference>
<keyword evidence="2" id="KW-1185">Reference proteome</keyword>
<proteinExistence type="predicted"/>
<gene>
    <name evidence="1" type="ORF">HDA37_001190</name>
</gene>
<dbReference type="RefSeq" id="WP_179760502.1">
    <property type="nucleotide sequence ID" value="NZ_BAAAJZ010000008.1"/>
</dbReference>